<sequence length="179" mass="21057">MAHKSKRYKDQSQHPEINDQFETRRNEREISTVKHINETKMNTTQVTETNYQPIIHIIINLYKIIRIHLKRIFFAPKIKSVLRNVGTCVVNGAMEIISYYFPAPIIPLITTAAGMVIPFEPVVMLKQRLPVASYRRAITTAVNTFLNTFNSYKLDYDDDPYMTRRFNRKFKDFDDKPIL</sequence>
<feature type="transmembrane region" description="Helical" evidence="1">
    <location>
        <begin position="105"/>
        <end position="125"/>
    </location>
</feature>
<evidence type="ECO:0000313" key="2">
    <source>
        <dbReference type="EMBL" id="KPI94103.1"/>
    </source>
</evidence>
<evidence type="ECO:0000256" key="1">
    <source>
        <dbReference type="SAM" id="Phobius"/>
    </source>
</evidence>
<reference evidence="2 3" key="1">
    <citation type="journal article" date="2015" name="Nat. Commun.">
        <title>Outbred genome sequencing and CRISPR/Cas9 gene editing in butterflies.</title>
        <authorList>
            <person name="Li X."/>
            <person name="Fan D."/>
            <person name="Zhang W."/>
            <person name="Liu G."/>
            <person name="Zhang L."/>
            <person name="Zhao L."/>
            <person name="Fang X."/>
            <person name="Chen L."/>
            <person name="Dong Y."/>
            <person name="Chen Y."/>
            <person name="Ding Y."/>
            <person name="Zhao R."/>
            <person name="Feng M."/>
            <person name="Zhu Y."/>
            <person name="Feng Y."/>
            <person name="Jiang X."/>
            <person name="Zhu D."/>
            <person name="Xiang H."/>
            <person name="Feng X."/>
            <person name="Li S."/>
            <person name="Wang J."/>
            <person name="Zhang G."/>
            <person name="Kronforst M.R."/>
            <person name="Wang W."/>
        </authorList>
    </citation>
    <scope>NUCLEOTIDE SEQUENCE [LARGE SCALE GENOMIC DNA]</scope>
    <source>
        <strain evidence="2">Ya'a_city_454_Px</strain>
        <tissue evidence="2">Whole body</tissue>
    </source>
</reference>
<dbReference type="Proteomes" id="UP000053268">
    <property type="component" value="Unassembled WGS sequence"/>
</dbReference>
<keyword evidence="1" id="KW-1133">Transmembrane helix</keyword>
<keyword evidence="3" id="KW-1185">Reference proteome</keyword>
<protein>
    <submittedName>
        <fullName evidence="2">Uncharacterized protein</fullName>
    </submittedName>
</protein>
<keyword evidence="1" id="KW-0812">Transmembrane</keyword>
<evidence type="ECO:0000313" key="3">
    <source>
        <dbReference type="Proteomes" id="UP000053268"/>
    </source>
</evidence>
<dbReference type="EMBL" id="KQ459601">
    <property type="protein sequence ID" value="KPI94103.1"/>
    <property type="molecule type" value="Genomic_DNA"/>
</dbReference>
<proteinExistence type="predicted"/>
<gene>
    <name evidence="2" type="ORF">RR46_13268</name>
</gene>
<accession>A0A194PM90</accession>
<keyword evidence="1" id="KW-0472">Membrane</keyword>
<organism evidence="2 3">
    <name type="scientific">Papilio xuthus</name>
    <name type="common">Asian swallowtail butterfly</name>
    <dbReference type="NCBI Taxonomy" id="66420"/>
    <lineage>
        <taxon>Eukaryota</taxon>
        <taxon>Metazoa</taxon>
        <taxon>Ecdysozoa</taxon>
        <taxon>Arthropoda</taxon>
        <taxon>Hexapoda</taxon>
        <taxon>Insecta</taxon>
        <taxon>Pterygota</taxon>
        <taxon>Neoptera</taxon>
        <taxon>Endopterygota</taxon>
        <taxon>Lepidoptera</taxon>
        <taxon>Glossata</taxon>
        <taxon>Ditrysia</taxon>
        <taxon>Papilionoidea</taxon>
        <taxon>Papilionidae</taxon>
        <taxon>Papilioninae</taxon>
        <taxon>Papilio</taxon>
    </lineage>
</organism>
<dbReference type="AlphaFoldDB" id="A0A194PM90"/>
<name>A0A194PM90_PAPXU</name>